<proteinExistence type="predicted"/>
<keyword evidence="2" id="KW-0418">Kinase</keyword>
<dbReference type="Pfam" id="PF00294">
    <property type="entry name" value="PfkB"/>
    <property type="match status" value="1"/>
</dbReference>
<gene>
    <name evidence="4" type="ORF">JF539_17860</name>
</gene>
<dbReference type="PANTHER" id="PTHR10584:SF166">
    <property type="entry name" value="RIBOKINASE"/>
    <property type="match status" value="1"/>
</dbReference>
<keyword evidence="1" id="KW-0808">Transferase</keyword>
<evidence type="ECO:0000259" key="3">
    <source>
        <dbReference type="Pfam" id="PF00294"/>
    </source>
</evidence>
<dbReference type="AlphaFoldDB" id="A0A939J5Y5"/>
<evidence type="ECO:0000313" key="4">
    <source>
        <dbReference type="EMBL" id="MBN9672224.1"/>
    </source>
</evidence>
<dbReference type="Gene3D" id="3.40.1190.20">
    <property type="match status" value="1"/>
</dbReference>
<dbReference type="SUPFAM" id="SSF53613">
    <property type="entry name" value="Ribokinase-like"/>
    <property type="match status" value="1"/>
</dbReference>
<name>A0A939J5Y5_9HYPH</name>
<sequence>MASLLQMTGPVMDLTYRVKALPASGQEAGVTGFSMSPGGGFNLLAAARAAGMEARLGGTRGTGPFASLVAKELEALGIACARNPLADMDQGCCTVLLEPDGERSFIGWPGAEGQVTAEALGEIDLDGVTWVTLSGYSIHYPGSREALAAWIAALPAQIQVMFDPSPKVSGLSPAFLDPMLKRADWISANLDEAAFLTGTALPDQAARILSENRAGALVRLGAQGSILATEGHCHKVPSHKVEVLDTNGAGDCHIGSFVAELSLSGDPLRAARYANIAAALSVTRSGPATPPKRREVLAHL</sequence>
<dbReference type="InterPro" id="IPR029056">
    <property type="entry name" value="Ribokinase-like"/>
</dbReference>
<comment type="caution">
    <text evidence="4">The sequence shown here is derived from an EMBL/GenBank/DDBJ whole genome shotgun (WGS) entry which is preliminary data.</text>
</comment>
<dbReference type="Proteomes" id="UP000664096">
    <property type="component" value="Unassembled WGS sequence"/>
</dbReference>
<evidence type="ECO:0000256" key="1">
    <source>
        <dbReference type="ARBA" id="ARBA00022679"/>
    </source>
</evidence>
<dbReference type="EMBL" id="JAEKJZ010000004">
    <property type="protein sequence ID" value="MBN9672224.1"/>
    <property type="molecule type" value="Genomic_DNA"/>
</dbReference>
<dbReference type="PANTHER" id="PTHR10584">
    <property type="entry name" value="SUGAR KINASE"/>
    <property type="match status" value="1"/>
</dbReference>
<reference evidence="4" key="1">
    <citation type="submission" date="2020-12" db="EMBL/GenBank/DDBJ databases">
        <title>Oil enriched cultivation method for isolating marine PHA-producing bacteria.</title>
        <authorList>
            <person name="Zheng W."/>
            <person name="Yu S."/>
            <person name="Huang Y."/>
        </authorList>
    </citation>
    <scope>NUCLEOTIDE SEQUENCE</scope>
    <source>
        <strain evidence="4">SY-2-12</strain>
    </source>
</reference>
<protein>
    <submittedName>
        <fullName evidence="4">Ribokinase</fullName>
    </submittedName>
</protein>
<feature type="domain" description="Carbohydrate kinase PfkB" evidence="3">
    <location>
        <begin position="12"/>
        <end position="290"/>
    </location>
</feature>
<organism evidence="4 5">
    <name type="scientific">Roseibium aggregatum</name>
    <dbReference type="NCBI Taxonomy" id="187304"/>
    <lineage>
        <taxon>Bacteria</taxon>
        <taxon>Pseudomonadati</taxon>
        <taxon>Pseudomonadota</taxon>
        <taxon>Alphaproteobacteria</taxon>
        <taxon>Hyphomicrobiales</taxon>
        <taxon>Stappiaceae</taxon>
        <taxon>Roseibium</taxon>
    </lineage>
</organism>
<dbReference type="GO" id="GO:0016301">
    <property type="term" value="F:kinase activity"/>
    <property type="evidence" value="ECO:0007669"/>
    <property type="project" value="UniProtKB-KW"/>
</dbReference>
<accession>A0A939J5Y5</accession>
<dbReference type="InterPro" id="IPR011611">
    <property type="entry name" value="PfkB_dom"/>
</dbReference>
<evidence type="ECO:0000256" key="2">
    <source>
        <dbReference type="ARBA" id="ARBA00022777"/>
    </source>
</evidence>
<dbReference type="RefSeq" id="WP_207142083.1">
    <property type="nucleotide sequence ID" value="NZ_JAEKJZ010000004.1"/>
</dbReference>
<evidence type="ECO:0000313" key="5">
    <source>
        <dbReference type="Proteomes" id="UP000664096"/>
    </source>
</evidence>